<evidence type="ECO:0000313" key="2">
    <source>
        <dbReference type="EMBL" id="KRK78503.1"/>
    </source>
</evidence>
<reference evidence="2 3" key="1">
    <citation type="journal article" date="2015" name="Genome Announc.">
        <title>Expanding the biotechnology potential of lactobacilli through comparative genomics of 213 strains and associated genera.</title>
        <authorList>
            <person name="Sun Z."/>
            <person name="Harris H.M."/>
            <person name="McCann A."/>
            <person name="Guo C."/>
            <person name="Argimon S."/>
            <person name="Zhang W."/>
            <person name="Yang X."/>
            <person name="Jeffery I.B."/>
            <person name="Cooney J.C."/>
            <person name="Kagawa T.F."/>
            <person name="Liu W."/>
            <person name="Song Y."/>
            <person name="Salvetti E."/>
            <person name="Wrobel A."/>
            <person name="Rasinkangas P."/>
            <person name="Parkhill J."/>
            <person name="Rea M.C."/>
            <person name="O'Sullivan O."/>
            <person name="Ritari J."/>
            <person name="Douillard F.P."/>
            <person name="Paul Ross R."/>
            <person name="Yang R."/>
            <person name="Briner A.E."/>
            <person name="Felis G.E."/>
            <person name="de Vos W.M."/>
            <person name="Barrangou R."/>
            <person name="Klaenhammer T.R."/>
            <person name="Caufield P.W."/>
            <person name="Cui Y."/>
            <person name="Zhang H."/>
            <person name="O'Toole P.W."/>
        </authorList>
    </citation>
    <scope>NUCLEOTIDE SEQUENCE [LARGE SCALE GENOMIC DNA]</scope>
    <source>
        <strain evidence="2 3">DSM 19682</strain>
    </source>
</reference>
<accession>A0A0R1KHL4</accession>
<keyword evidence="1" id="KW-0378">Hydrolase</keyword>
<organism evidence="2 3">
    <name type="scientific">Companilactobacillus nodensis DSM 19682 = JCM 14932 = NBRC 107160</name>
    <dbReference type="NCBI Taxonomy" id="1423775"/>
    <lineage>
        <taxon>Bacteria</taxon>
        <taxon>Bacillati</taxon>
        <taxon>Bacillota</taxon>
        <taxon>Bacilli</taxon>
        <taxon>Lactobacillales</taxon>
        <taxon>Lactobacillaceae</taxon>
        <taxon>Companilactobacillus</taxon>
    </lineage>
</organism>
<evidence type="ECO:0008006" key="4">
    <source>
        <dbReference type="Google" id="ProtNLM"/>
    </source>
</evidence>
<dbReference type="GO" id="GO:0003676">
    <property type="term" value="F:nucleic acid binding"/>
    <property type="evidence" value="ECO:0007669"/>
    <property type="project" value="InterPro"/>
</dbReference>
<gene>
    <name evidence="2" type="ORF">FD03_GL002277</name>
</gene>
<dbReference type="RefSeq" id="WP_025024558.1">
    <property type="nucleotide sequence ID" value="NZ_AZDZ01000022.1"/>
</dbReference>
<comment type="caution">
    <text evidence="2">The sequence shown here is derived from an EMBL/GenBank/DDBJ whole genome shotgun (WGS) entry which is preliminary data.</text>
</comment>
<sequence length="112" mass="12931">MKLSEGEFQKKVIKYLKDNDVWFVKYWGGSKFTKEGVPDILACINGEFHGIELKSDGTSYNETVLQARSLAGINANGGSGYVLRPTKTPNPKHPEFDYYCLNFKQWKERWFE</sequence>
<dbReference type="InterPro" id="IPR011335">
    <property type="entry name" value="Restrct_endonuc-II-like"/>
</dbReference>
<dbReference type="InterPro" id="IPR011856">
    <property type="entry name" value="tRNA_endonuc-like_dom_sf"/>
</dbReference>
<dbReference type="STRING" id="1423775.FD03_GL002277"/>
<dbReference type="eggNOG" id="COG1591">
    <property type="taxonomic scope" value="Bacteria"/>
</dbReference>
<dbReference type="EMBL" id="AZDZ01000022">
    <property type="protein sequence ID" value="KRK78503.1"/>
    <property type="molecule type" value="Genomic_DNA"/>
</dbReference>
<name>A0A0R1KHL4_9LACO</name>
<dbReference type="AlphaFoldDB" id="A0A0R1KHL4"/>
<dbReference type="PATRIC" id="fig|1423775.4.peg.2316"/>
<proteinExistence type="predicted"/>
<protein>
    <recommendedName>
        <fullName evidence="4">VRR-NUC domain-containing protein</fullName>
    </recommendedName>
</protein>
<dbReference type="Proteomes" id="UP000051248">
    <property type="component" value="Unassembled WGS sequence"/>
</dbReference>
<dbReference type="Gene3D" id="3.40.1350.10">
    <property type="match status" value="1"/>
</dbReference>
<dbReference type="GO" id="GO:0016787">
    <property type="term" value="F:hydrolase activity"/>
    <property type="evidence" value="ECO:0007669"/>
    <property type="project" value="UniProtKB-KW"/>
</dbReference>
<keyword evidence="3" id="KW-1185">Reference proteome</keyword>
<evidence type="ECO:0000256" key="1">
    <source>
        <dbReference type="ARBA" id="ARBA00022801"/>
    </source>
</evidence>
<evidence type="ECO:0000313" key="3">
    <source>
        <dbReference type="Proteomes" id="UP000051248"/>
    </source>
</evidence>
<dbReference type="SUPFAM" id="SSF52980">
    <property type="entry name" value="Restriction endonuclease-like"/>
    <property type="match status" value="1"/>
</dbReference>